<feature type="transmembrane region" description="Helical" evidence="8">
    <location>
        <begin position="137"/>
        <end position="155"/>
    </location>
</feature>
<dbReference type="Pfam" id="PF13231">
    <property type="entry name" value="PMT_2"/>
    <property type="match status" value="1"/>
</dbReference>
<dbReference type="AlphaFoldDB" id="A0A2M8QB94"/>
<evidence type="ECO:0000256" key="6">
    <source>
        <dbReference type="ARBA" id="ARBA00022989"/>
    </source>
</evidence>
<dbReference type="InterPro" id="IPR038731">
    <property type="entry name" value="RgtA/B/C-like"/>
</dbReference>
<keyword evidence="4" id="KW-0808">Transferase</keyword>
<evidence type="ECO:0000313" key="10">
    <source>
        <dbReference type="EMBL" id="PJF47067.1"/>
    </source>
</evidence>
<protein>
    <recommendedName>
        <fullName evidence="9">Glycosyltransferase RgtA/B/C/D-like domain-containing protein</fullName>
    </recommendedName>
</protein>
<dbReference type="InterPro" id="IPR050297">
    <property type="entry name" value="LipidA_mod_glycosyltrf_83"/>
</dbReference>
<evidence type="ECO:0000256" key="3">
    <source>
        <dbReference type="ARBA" id="ARBA00022676"/>
    </source>
</evidence>
<feature type="transmembrane region" description="Helical" evidence="8">
    <location>
        <begin position="85"/>
        <end position="105"/>
    </location>
</feature>
<evidence type="ECO:0000256" key="7">
    <source>
        <dbReference type="ARBA" id="ARBA00023136"/>
    </source>
</evidence>
<proteinExistence type="predicted"/>
<feature type="transmembrane region" description="Helical" evidence="8">
    <location>
        <begin position="307"/>
        <end position="326"/>
    </location>
</feature>
<sequence length="942" mass="103208">MMIRRRELWLVTSLMLVAFALRVVELTNRSIWLDEGTTLLRLSGSLVNNLTNVIYVAGERTIDTQPQLYFLLLQGFVTLGGEHEFIFRFFSVAFGVLCAPTTYTLARRMFDAPTAVLATLFVALSPGLIWYSREIRMYSLVPFLAAALTLAAYRCSRATQRVALAWLAWIALAIAGFLTHYSFVGLIAGQGAFLLTWTARHWDEFHARDRRTLIAAGASLAGAGLLALATPFVREVLVRLLGGQEMNYASAPIEIVVQTQFGGFLLGMNAFDFSGGVIGLVAGALCLATAVVPLLMGSSGKMRTAHALLAASVATPVVLWFALSFLKPNYQGFRHLILIAPMTAVLLARCCAWPISGFGTQSASLLWRTAGTTMGALIVGLQLYGVAATFIRTPHWQDDWRALAHYVRDHWQPGDVLVIGGLPTVAIPITPYLRGVPWFQEDGVNAPAQLPPNARRVWYVDRGRGQPRQLNGSPFIRREVNFPARSTAITLRLLELDPPFVEALPAEALAVDGAAAADMPRLAAYALSPGAPLNPQPNTSLTLYWQRPTTSGAGFPGEVNVAFRLRYGDAVWLDANVRADLDVIGAWPTDGYFRTEHIVPIPMGLPALPYHLEMSVLAGDKQERIQHVAAPLSPEAVACCIRVTIWPAREQPMTIAAVAAPQPPLVLQPARIPFPPLPSFGDIRISVVERPASLHPGEPLPVVLTWLPARADLTPWQSRLTLQGLLGGDLAATQRVAGTPDFPVEAWPTGEPVRDQYVLDVPFSAQPGWYRLQLERWRDGRRVDGAFLGLVRIEDYPPMPVAAQVQHPANARVGELSLLGYSVNGPVERGRTHNFITHWRVEQTPARDGVLFLHLFGPDGRLVSQDDNPPTIDGKVRSTLTYHTGEGINQIHRITLPADSPAGEYKLFAGIYDRDGGLRWPAQQDGRPARDDLIFLGVITLN</sequence>
<feature type="transmembrane region" description="Helical" evidence="8">
    <location>
        <begin position="112"/>
        <end position="131"/>
    </location>
</feature>
<evidence type="ECO:0000256" key="5">
    <source>
        <dbReference type="ARBA" id="ARBA00022692"/>
    </source>
</evidence>
<dbReference type="GO" id="GO:0016763">
    <property type="term" value="F:pentosyltransferase activity"/>
    <property type="evidence" value="ECO:0007669"/>
    <property type="project" value="TreeGrafter"/>
</dbReference>
<feature type="transmembrane region" description="Helical" evidence="8">
    <location>
        <begin position="365"/>
        <end position="385"/>
    </location>
</feature>
<feature type="transmembrane region" description="Helical" evidence="8">
    <location>
        <begin position="332"/>
        <end position="353"/>
    </location>
</feature>
<name>A0A2M8QB94_9CHLR</name>
<evidence type="ECO:0000313" key="11">
    <source>
        <dbReference type="Proteomes" id="UP000230790"/>
    </source>
</evidence>
<dbReference type="Proteomes" id="UP000230790">
    <property type="component" value="Unassembled WGS sequence"/>
</dbReference>
<dbReference type="GO" id="GO:0005886">
    <property type="term" value="C:plasma membrane"/>
    <property type="evidence" value="ECO:0007669"/>
    <property type="project" value="UniProtKB-SubCell"/>
</dbReference>
<dbReference type="GO" id="GO:0009103">
    <property type="term" value="P:lipopolysaccharide biosynthetic process"/>
    <property type="evidence" value="ECO:0007669"/>
    <property type="project" value="UniProtKB-ARBA"/>
</dbReference>
<evidence type="ECO:0000256" key="4">
    <source>
        <dbReference type="ARBA" id="ARBA00022679"/>
    </source>
</evidence>
<reference evidence="10 11" key="1">
    <citation type="submission" date="2017-11" db="EMBL/GenBank/DDBJ databases">
        <title>Evolution of Phototrophy in the Chloroflexi Phylum Driven by Horizontal Gene Transfer.</title>
        <authorList>
            <person name="Ward L.M."/>
            <person name="Hemp J."/>
            <person name="Shih P.M."/>
            <person name="Mcglynn S.E."/>
            <person name="Fischer W."/>
        </authorList>
    </citation>
    <scope>NUCLEOTIDE SEQUENCE [LARGE SCALE GENOMIC DNA]</scope>
    <source>
        <strain evidence="10">JP3_7</strain>
    </source>
</reference>
<evidence type="ECO:0000256" key="2">
    <source>
        <dbReference type="ARBA" id="ARBA00022475"/>
    </source>
</evidence>
<dbReference type="EMBL" id="PGTN01000070">
    <property type="protein sequence ID" value="PJF47067.1"/>
    <property type="molecule type" value="Genomic_DNA"/>
</dbReference>
<evidence type="ECO:0000256" key="1">
    <source>
        <dbReference type="ARBA" id="ARBA00004651"/>
    </source>
</evidence>
<feature type="transmembrane region" description="Helical" evidence="8">
    <location>
        <begin position="273"/>
        <end position="295"/>
    </location>
</feature>
<accession>A0A2M8QB94</accession>
<keyword evidence="3" id="KW-0328">Glycosyltransferase</keyword>
<evidence type="ECO:0000256" key="8">
    <source>
        <dbReference type="SAM" id="Phobius"/>
    </source>
</evidence>
<organism evidence="10 11">
    <name type="scientific">Candidatus Thermofonsia Clade 3 bacterium</name>
    <dbReference type="NCBI Taxonomy" id="2364212"/>
    <lineage>
        <taxon>Bacteria</taxon>
        <taxon>Bacillati</taxon>
        <taxon>Chloroflexota</taxon>
        <taxon>Candidatus Thermofontia</taxon>
        <taxon>Candidatus Thermofonsia Clade 3</taxon>
    </lineage>
</organism>
<keyword evidence="5 8" id="KW-0812">Transmembrane</keyword>
<feature type="transmembrane region" description="Helical" evidence="8">
    <location>
        <begin position="162"/>
        <end position="178"/>
    </location>
</feature>
<keyword evidence="2" id="KW-1003">Cell membrane</keyword>
<comment type="subcellular location">
    <subcellularLocation>
        <location evidence="1">Cell membrane</location>
        <topology evidence="1">Multi-pass membrane protein</topology>
    </subcellularLocation>
</comment>
<feature type="domain" description="Glycosyltransferase RgtA/B/C/D-like" evidence="9">
    <location>
        <begin position="65"/>
        <end position="202"/>
    </location>
</feature>
<keyword evidence="6 8" id="KW-1133">Transmembrane helix</keyword>
<dbReference type="PANTHER" id="PTHR33908">
    <property type="entry name" value="MANNOSYLTRANSFERASE YKCB-RELATED"/>
    <property type="match status" value="1"/>
</dbReference>
<evidence type="ECO:0000259" key="9">
    <source>
        <dbReference type="Pfam" id="PF13231"/>
    </source>
</evidence>
<gene>
    <name evidence="10" type="ORF">CUN48_10565</name>
</gene>
<comment type="caution">
    <text evidence="10">The sequence shown here is derived from an EMBL/GenBank/DDBJ whole genome shotgun (WGS) entry which is preliminary data.</text>
</comment>
<dbReference type="PANTHER" id="PTHR33908:SF11">
    <property type="entry name" value="MEMBRANE PROTEIN"/>
    <property type="match status" value="1"/>
</dbReference>
<keyword evidence="7 8" id="KW-0472">Membrane</keyword>